<comment type="catalytic activity">
    <reaction evidence="2">
        <text>dihydroxyacetone phosphate = methylglyoxal + phosphate</text>
        <dbReference type="Rhea" id="RHEA:17937"/>
        <dbReference type="ChEBI" id="CHEBI:17158"/>
        <dbReference type="ChEBI" id="CHEBI:43474"/>
        <dbReference type="ChEBI" id="CHEBI:57642"/>
        <dbReference type="EC" id="4.2.3.3"/>
    </reaction>
</comment>
<dbReference type="PANTHER" id="PTHR30492:SF0">
    <property type="entry name" value="METHYLGLYOXAL SYNTHASE"/>
    <property type="match status" value="1"/>
</dbReference>
<evidence type="ECO:0000256" key="2">
    <source>
        <dbReference type="HAMAP-Rule" id="MF_00549"/>
    </source>
</evidence>
<feature type="binding site" evidence="2">
    <location>
        <begin position="56"/>
        <end position="57"/>
    </location>
    <ligand>
        <name>substrate</name>
    </ligand>
</feature>
<dbReference type="GO" id="GO:0019242">
    <property type="term" value="P:methylglyoxal biosynthetic process"/>
    <property type="evidence" value="ECO:0007669"/>
    <property type="project" value="UniProtKB-UniRule"/>
</dbReference>
<proteinExistence type="inferred from homology"/>
<feature type="binding site" evidence="2">
    <location>
        <position position="89"/>
    </location>
    <ligand>
        <name>substrate</name>
    </ligand>
</feature>
<dbReference type="Proteomes" id="UP000652231">
    <property type="component" value="Unassembled WGS sequence"/>
</dbReference>
<feature type="binding site" evidence="2">
    <location>
        <position position="8"/>
    </location>
    <ligand>
        <name>substrate</name>
    </ligand>
</feature>
<dbReference type="Gene3D" id="3.40.50.1380">
    <property type="entry name" value="Methylglyoxal synthase-like domain"/>
    <property type="match status" value="1"/>
</dbReference>
<accession>A0A8J2VAD0</accession>
<feature type="binding site" evidence="2">
    <location>
        <position position="12"/>
    </location>
    <ligand>
        <name>substrate</name>
    </ligand>
</feature>
<name>A0A8J2VAD0_9FLAO</name>
<gene>
    <name evidence="2 5" type="primary">mgsA</name>
    <name evidence="5" type="ORF">GCM10011312_17500</name>
</gene>
<sequence>MKFALIAHDNKKPEMVAFVMRRLRFFNLENVKIVATGTTGKMIRDAGIEKVETVQSGPMGGDAEIAAMVSRGEITAVIFFRDPLGKHPHEVDVSMLMRLCDVHNVPLATNHTAGEILLEHYQNQIKP</sequence>
<protein>
    <recommendedName>
        <fullName evidence="2">Methylglyoxal synthase</fullName>
        <shortName evidence="2">MGS</shortName>
        <ecNumber evidence="2">4.2.3.3</ecNumber>
    </recommendedName>
</protein>
<feature type="binding site" evidence="2">
    <location>
        <begin position="36"/>
        <end position="39"/>
    </location>
    <ligand>
        <name>substrate</name>
    </ligand>
</feature>
<evidence type="ECO:0000313" key="6">
    <source>
        <dbReference type="Proteomes" id="UP000652231"/>
    </source>
</evidence>
<keyword evidence="6" id="KW-1185">Reference proteome</keyword>
<dbReference type="InterPro" id="IPR011607">
    <property type="entry name" value="MGS-like_dom"/>
</dbReference>
<reference evidence="5" key="2">
    <citation type="submission" date="2020-09" db="EMBL/GenBank/DDBJ databases">
        <authorList>
            <person name="Sun Q."/>
            <person name="Zhou Y."/>
        </authorList>
    </citation>
    <scope>NUCLEOTIDE SEQUENCE</scope>
    <source>
        <strain evidence="5">CGMCC 1.12924</strain>
    </source>
</reference>
<dbReference type="GO" id="GO:0008929">
    <property type="term" value="F:methylglyoxal synthase activity"/>
    <property type="evidence" value="ECO:0007669"/>
    <property type="project" value="UniProtKB-UniRule"/>
</dbReference>
<comment type="function">
    <text evidence="2">Catalyzes the formation of methylglyoxal from dihydroxyacetone phosphate.</text>
</comment>
<dbReference type="PANTHER" id="PTHR30492">
    <property type="entry name" value="METHYLGLYOXAL SYNTHASE"/>
    <property type="match status" value="1"/>
</dbReference>
<evidence type="ECO:0000313" key="5">
    <source>
        <dbReference type="EMBL" id="GGD94265.1"/>
    </source>
</evidence>
<dbReference type="HAMAP" id="MF_00549">
    <property type="entry name" value="Methylglyoxal_synth"/>
    <property type="match status" value="1"/>
</dbReference>
<dbReference type="SMART" id="SM00851">
    <property type="entry name" value="MGS"/>
    <property type="match status" value="1"/>
</dbReference>
<dbReference type="CDD" id="cd01422">
    <property type="entry name" value="MGS"/>
    <property type="match status" value="1"/>
</dbReference>
<reference evidence="5" key="1">
    <citation type="journal article" date="2014" name="Int. J. Syst. Evol. Microbiol.">
        <title>Complete genome sequence of Corynebacterium casei LMG S-19264T (=DSM 44701T), isolated from a smear-ripened cheese.</title>
        <authorList>
            <consortium name="US DOE Joint Genome Institute (JGI-PGF)"/>
            <person name="Walter F."/>
            <person name="Albersmeier A."/>
            <person name="Kalinowski J."/>
            <person name="Ruckert C."/>
        </authorList>
    </citation>
    <scope>NUCLEOTIDE SEQUENCE</scope>
    <source>
        <strain evidence="5">CGMCC 1.12924</strain>
    </source>
</reference>
<dbReference type="InterPro" id="IPR036914">
    <property type="entry name" value="MGS-like_dom_sf"/>
</dbReference>
<dbReference type="SUPFAM" id="SSF52335">
    <property type="entry name" value="Methylglyoxal synthase-like"/>
    <property type="match status" value="1"/>
</dbReference>
<comment type="similarity">
    <text evidence="1 2">Belongs to the methylglyoxal synthase family.</text>
</comment>
<dbReference type="GO" id="GO:0005829">
    <property type="term" value="C:cytosol"/>
    <property type="evidence" value="ECO:0007669"/>
    <property type="project" value="TreeGrafter"/>
</dbReference>
<dbReference type="EC" id="4.2.3.3" evidence="2"/>
<dbReference type="PIRSF" id="PIRSF006614">
    <property type="entry name" value="Methylglyox_syn"/>
    <property type="match status" value="1"/>
</dbReference>
<organism evidence="5 6">
    <name type="scientific">Planktosalinus lacus</name>
    <dbReference type="NCBI Taxonomy" id="1526573"/>
    <lineage>
        <taxon>Bacteria</taxon>
        <taxon>Pseudomonadati</taxon>
        <taxon>Bacteroidota</taxon>
        <taxon>Flavobacteriia</taxon>
        <taxon>Flavobacteriales</taxon>
        <taxon>Flavobacteriaceae</taxon>
        <taxon>Planktosalinus</taxon>
    </lineage>
</organism>
<evidence type="ECO:0000256" key="1">
    <source>
        <dbReference type="ARBA" id="ARBA00006287"/>
    </source>
</evidence>
<evidence type="ECO:0000259" key="4">
    <source>
        <dbReference type="PROSITE" id="PS51855"/>
    </source>
</evidence>
<dbReference type="EMBL" id="BMGK01000006">
    <property type="protein sequence ID" value="GGD94265.1"/>
    <property type="molecule type" value="Genomic_DNA"/>
</dbReference>
<feature type="active site" description="Proton donor/acceptor" evidence="2 3">
    <location>
        <position position="62"/>
    </location>
</feature>
<dbReference type="InterPro" id="IPR004363">
    <property type="entry name" value="Methylgl_synth"/>
</dbReference>
<comment type="caution">
    <text evidence="5">The sequence shown here is derived from an EMBL/GenBank/DDBJ whole genome shotgun (WGS) entry which is preliminary data.</text>
</comment>
<dbReference type="PROSITE" id="PS51855">
    <property type="entry name" value="MGS"/>
    <property type="match status" value="1"/>
</dbReference>
<keyword evidence="2" id="KW-0456">Lyase</keyword>
<dbReference type="NCBIfam" id="NF003559">
    <property type="entry name" value="PRK05234.1"/>
    <property type="match status" value="1"/>
</dbReference>
<dbReference type="AlphaFoldDB" id="A0A8J2VAD0"/>
<dbReference type="RefSeq" id="WP_188441612.1">
    <property type="nucleotide sequence ID" value="NZ_BMGK01000006.1"/>
</dbReference>
<evidence type="ECO:0000256" key="3">
    <source>
        <dbReference type="PIRSR" id="PIRSR006614-1"/>
    </source>
</evidence>
<dbReference type="Pfam" id="PF02142">
    <property type="entry name" value="MGS"/>
    <property type="match status" value="1"/>
</dbReference>
<feature type="domain" description="MGS-like" evidence="4">
    <location>
        <begin position="1"/>
        <end position="127"/>
    </location>
</feature>